<evidence type="ECO:0000313" key="2">
    <source>
        <dbReference type="Proteomes" id="UP000223158"/>
    </source>
</evidence>
<keyword evidence="2" id="KW-1185">Reference proteome</keyword>
<evidence type="ECO:0000313" key="1">
    <source>
        <dbReference type="EMBL" id="ALY06884.1"/>
    </source>
</evidence>
<dbReference type="Proteomes" id="UP000223158">
    <property type="component" value="Segment"/>
</dbReference>
<sequence>MQKLDGFKTDNETLFPIYDIYLNKPCKIFCYNSNTKVNTDLNNWIQTEMTCTRCGFTFVERLFGEGHNQHMVEIDHQKLLKEEYKCTCPYCSKVWTLNATRPYDPKTLAMSIDDDLNASISEVDKELEESKNEI</sequence>
<reference evidence="1 2" key="1">
    <citation type="submission" date="2015-11" db="EMBL/GenBank/DDBJ databases">
        <title>Lactobacillus brevis bacteriophage SA-C12: a mosaic Myoviridae member.</title>
        <authorList>
            <person name="Mahony J."/>
        </authorList>
    </citation>
    <scope>NUCLEOTIDE SEQUENCE [LARGE SCALE GENOMIC DNA]</scope>
</reference>
<organism evidence="1 2">
    <name type="scientific">Lactobacillus phage SA-C12</name>
    <dbReference type="NCBI Taxonomy" id="1755697"/>
    <lineage>
        <taxon>Viruses</taxon>
        <taxon>Duplodnaviria</taxon>
        <taxon>Heunggongvirae</taxon>
        <taxon>Uroviricota</taxon>
        <taxon>Caudoviricetes</taxon>
        <taxon>Tybeckvirinae</taxon>
        <taxon>Lenusvirus</taxon>
        <taxon>Lenusvirus SAC12</taxon>
    </lineage>
</organism>
<dbReference type="EMBL" id="KU052488">
    <property type="protein sequence ID" value="ALY06884.1"/>
    <property type="molecule type" value="Genomic_DNA"/>
</dbReference>
<protein>
    <submittedName>
        <fullName evidence="1">Uncharacterized protein</fullName>
    </submittedName>
</protein>
<name>A0A1I9KKW4_9CAUD</name>
<proteinExistence type="predicted"/>
<gene>
    <name evidence="1" type="ORF">SAC12_063</name>
</gene>
<accession>A0A1I9KKW4</accession>